<keyword evidence="3" id="KW-1185">Reference proteome</keyword>
<evidence type="ECO:0000256" key="1">
    <source>
        <dbReference type="SAM" id="MobiDB-lite"/>
    </source>
</evidence>
<dbReference type="RefSeq" id="WP_191153758.1">
    <property type="nucleotide sequence ID" value="NZ_JACWUN010000002.1"/>
</dbReference>
<evidence type="ECO:0000313" key="2">
    <source>
        <dbReference type="EMBL" id="MBD1399483.1"/>
    </source>
</evidence>
<organism evidence="2 3">
    <name type="scientific">Pelovirga terrestris</name>
    <dbReference type="NCBI Taxonomy" id="2771352"/>
    <lineage>
        <taxon>Bacteria</taxon>
        <taxon>Pseudomonadati</taxon>
        <taxon>Thermodesulfobacteriota</taxon>
        <taxon>Desulfuromonadia</taxon>
        <taxon>Geobacterales</taxon>
        <taxon>Geobacteraceae</taxon>
        <taxon>Pelovirga</taxon>
    </lineage>
</organism>
<dbReference type="Proteomes" id="UP000632828">
    <property type="component" value="Unassembled WGS sequence"/>
</dbReference>
<name>A0A8J6QWA0_9BACT</name>
<comment type="caution">
    <text evidence="2">The sequence shown here is derived from an EMBL/GenBank/DDBJ whole genome shotgun (WGS) entry which is preliminary data.</text>
</comment>
<sequence>MNEGHQQRDMLQRISKCAEALRQHADRLPGPEPESTATLMEYLQQLALYADAVNLSSVQKIADQVCYSLARPGGLPSRLQQLESRNYSLAAEWLEQLARLYRGGLPEPRELIADLLYSFSLLEQAVGAQRVEQGGPSDLFDEDPVATSEAWNSYVQDNDPFVDDPGFGHLFDLLQRTLSHATELRADFPADPFFQDPQATGTGSVDMLAADPGRGDDGDQNNQD</sequence>
<dbReference type="AlphaFoldDB" id="A0A8J6QWA0"/>
<dbReference type="EMBL" id="JACWUN010000002">
    <property type="protein sequence ID" value="MBD1399483.1"/>
    <property type="molecule type" value="Genomic_DNA"/>
</dbReference>
<feature type="region of interest" description="Disordered" evidence="1">
    <location>
        <begin position="190"/>
        <end position="224"/>
    </location>
</feature>
<evidence type="ECO:0000313" key="3">
    <source>
        <dbReference type="Proteomes" id="UP000632828"/>
    </source>
</evidence>
<reference evidence="2" key="1">
    <citation type="submission" date="2020-09" db="EMBL/GenBank/DDBJ databases">
        <title>Pelobacter alkaliphilus sp. nov., a novel anaerobic arsenate-reducing bacterium from terrestrial mud volcano.</title>
        <authorList>
            <person name="Khomyakova M.A."/>
            <person name="Merkel A.Y."/>
            <person name="Slobodkin A.I."/>
        </authorList>
    </citation>
    <scope>NUCLEOTIDE SEQUENCE</scope>
    <source>
        <strain evidence="2">M08fum</strain>
    </source>
</reference>
<gene>
    <name evidence="2" type="ORF">ICT70_02230</name>
</gene>
<proteinExistence type="predicted"/>
<accession>A0A8J6QWA0</accession>
<protein>
    <submittedName>
        <fullName evidence="2">Uncharacterized protein</fullName>
    </submittedName>
</protein>